<evidence type="ECO:0000256" key="2">
    <source>
        <dbReference type="ARBA" id="ARBA00022723"/>
    </source>
</evidence>
<dbReference type="Pfam" id="PF02222">
    <property type="entry name" value="ATP-grasp"/>
    <property type="match status" value="1"/>
</dbReference>
<feature type="binding site" evidence="7">
    <location>
        <position position="265"/>
    </location>
    <ligand>
        <name>Mg(2+)</name>
        <dbReference type="ChEBI" id="CHEBI:18420"/>
    </ligand>
</feature>
<dbReference type="Pfam" id="PF22660">
    <property type="entry name" value="RS_preATP-grasp-like"/>
    <property type="match status" value="1"/>
</dbReference>
<gene>
    <name evidence="7 9" type="primary">purT</name>
    <name evidence="9" type="ORF">ACFQMN_16700</name>
</gene>
<feature type="binding site" evidence="7">
    <location>
        <position position="80"/>
    </location>
    <ligand>
        <name>N(1)-(5-phospho-beta-D-ribosyl)glycinamide</name>
        <dbReference type="ChEBI" id="CHEBI:143788"/>
    </ligand>
</feature>
<name>A0ABW2K6R8_9BACI</name>
<feature type="binding site" evidence="7">
    <location>
        <begin position="20"/>
        <end position="21"/>
    </location>
    <ligand>
        <name>N(1)-(5-phospho-beta-D-ribosyl)glycinamide</name>
        <dbReference type="ChEBI" id="CHEBI:143788"/>
    </ligand>
</feature>
<feature type="binding site" evidence="7">
    <location>
        <position position="277"/>
    </location>
    <ligand>
        <name>Mg(2+)</name>
        <dbReference type="ChEBI" id="CHEBI:18420"/>
    </ligand>
</feature>
<feature type="binding site" evidence="7">
    <location>
        <position position="354"/>
    </location>
    <ligand>
        <name>N(1)-(5-phospho-beta-D-ribosyl)glycinamide</name>
        <dbReference type="ChEBI" id="CHEBI:143788"/>
    </ligand>
</feature>
<dbReference type="HAMAP" id="MF_01643">
    <property type="entry name" value="PurT"/>
    <property type="match status" value="1"/>
</dbReference>
<dbReference type="InterPro" id="IPR005862">
    <property type="entry name" value="PurT"/>
</dbReference>
<feature type="binding site" evidence="7">
    <location>
        <begin position="193"/>
        <end position="196"/>
    </location>
    <ligand>
        <name>ATP</name>
        <dbReference type="ChEBI" id="CHEBI:30616"/>
    </ligand>
</feature>
<accession>A0ABW2K6R8</accession>
<dbReference type="EC" id="6.3.1.21" evidence="7"/>
<keyword evidence="6 7" id="KW-0460">Magnesium</keyword>
<comment type="caution">
    <text evidence="9">The sequence shown here is derived from an EMBL/GenBank/DDBJ whole genome shotgun (WGS) entry which is preliminary data.</text>
</comment>
<evidence type="ECO:0000259" key="8">
    <source>
        <dbReference type="PROSITE" id="PS50975"/>
    </source>
</evidence>
<keyword evidence="1 7" id="KW-0436">Ligase</keyword>
<dbReference type="Proteomes" id="UP001596494">
    <property type="component" value="Unassembled WGS sequence"/>
</dbReference>
<organism evidence="9 10">
    <name type="scientific">Halobacillus campisalis</name>
    <dbReference type="NCBI Taxonomy" id="435909"/>
    <lineage>
        <taxon>Bacteria</taxon>
        <taxon>Bacillati</taxon>
        <taxon>Bacillota</taxon>
        <taxon>Bacilli</taxon>
        <taxon>Bacillales</taxon>
        <taxon>Bacillaceae</taxon>
        <taxon>Halobacillus</taxon>
    </lineage>
</organism>
<comment type="similarity">
    <text evidence="7">Belongs to the PurK/PurT family.</text>
</comment>
<evidence type="ECO:0000313" key="9">
    <source>
        <dbReference type="EMBL" id="MFC7322504.1"/>
    </source>
</evidence>
<evidence type="ECO:0000256" key="5">
    <source>
        <dbReference type="ARBA" id="ARBA00022840"/>
    </source>
</evidence>
<dbReference type="InterPro" id="IPR016185">
    <property type="entry name" value="PreATP-grasp_dom_sf"/>
</dbReference>
<evidence type="ECO:0000256" key="4">
    <source>
        <dbReference type="ARBA" id="ARBA00022755"/>
    </source>
</evidence>
<comment type="subunit">
    <text evidence="7">Homodimer.</text>
</comment>
<dbReference type="SUPFAM" id="SSF52440">
    <property type="entry name" value="PreATP-grasp domain"/>
    <property type="match status" value="1"/>
</dbReference>
<protein>
    <recommendedName>
        <fullName evidence="7">Formate-dependent phosphoribosylglycinamide formyltransferase</fullName>
        <ecNumber evidence="7">6.3.1.21</ecNumber>
    </recommendedName>
    <alternativeName>
        <fullName evidence="7">5'-phosphoribosylglycinamide transformylase 2</fullName>
    </alternativeName>
    <alternativeName>
        <fullName evidence="7">Formate-dependent GAR transformylase</fullName>
    </alternativeName>
    <alternativeName>
        <fullName evidence="7">GAR transformylase 2</fullName>
        <shortName evidence="7">GART 2</shortName>
    </alternativeName>
    <alternativeName>
        <fullName evidence="7">Non-folate glycinamide ribonucleotide transformylase</fullName>
    </alternativeName>
    <alternativeName>
        <fullName evidence="7">Phosphoribosylglycinamide formyltransferase 2</fullName>
    </alternativeName>
</protein>
<keyword evidence="10" id="KW-1185">Reference proteome</keyword>
<keyword evidence="2 7" id="KW-0479">Metal-binding</keyword>
<dbReference type="InterPro" id="IPR048740">
    <property type="entry name" value="PurT_C"/>
</dbReference>
<feature type="binding site" evidence="7">
    <location>
        <position position="284"/>
    </location>
    <ligand>
        <name>N(1)-(5-phospho-beta-D-ribosyl)glycinamide</name>
        <dbReference type="ChEBI" id="CHEBI:143788"/>
    </ligand>
</feature>
<evidence type="ECO:0000256" key="3">
    <source>
        <dbReference type="ARBA" id="ARBA00022741"/>
    </source>
</evidence>
<dbReference type="InterPro" id="IPR011761">
    <property type="entry name" value="ATP-grasp"/>
</dbReference>
<keyword evidence="5 7" id="KW-0067">ATP-binding</keyword>
<dbReference type="InterPro" id="IPR054350">
    <property type="entry name" value="PurT/PurK_preATP-grasp"/>
</dbReference>
<dbReference type="InterPro" id="IPR013815">
    <property type="entry name" value="ATP_grasp_subdomain_1"/>
</dbReference>
<dbReference type="RefSeq" id="WP_289214884.1">
    <property type="nucleotide sequence ID" value="NZ_JAPVRC010000002.1"/>
</dbReference>
<feature type="binding site" evidence="7">
    <location>
        <position position="201"/>
    </location>
    <ligand>
        <name>ATP</name>
        <dbReference type="ChEBI" id="CHEBI:30616"/>
    </ligand>
</feature>
<comment type="function">
    <text evidence="7">Involved in the de novo purine biosynthesis. Catalyzes the transfer of formate to 5-phospho-ribosyl-glycinamide (GAR), producing 5-phospho-ribosyl-N-formylglycinamide (FGAR). Formate is provided by PurU via hydrolysis of 10-formyl-tetrahydrofolate.</text>
</comment>
<dbReference type="SUPFAM" id="SSF56059">
    <property type="entry name" value="Glutathione synthetase ATP-binding domain-like"/>
    <property type="match status" value="1"/>
</dbReference>
<evidence type="ECO:0000256" key="6">
    <source>
        <dbReference type="ARBA" id="ARBA00022842"/>
    </source>
</evidence>
<dbReference type="Gene3D" id="3.40.50.20">
    <property type="match status" value="1"/>
</dbReference>
<feature type="domain" description="ATP-grasp" evidence="8">
    <location>
        <begin position="117"/>
        <end position="306"/>
    </location>
</feature>
<dbReference type="Pfam" id="PF21244">
    <property type="entry name" value="PurT_C"/>
    <property type="match status" value="1"/>
</dbReference>
<reference evidence="10" key="1">
    <citation type="journal article" date="2019" name="Int. J. Syst. Evol. Microbiol.">
        <title>The Global Catalogue of Microorganisms (GCM) 10K type strain sequencing project: providing services to taxonomists for standard genome sequencing and annotation.</title>
        <authorList>
            <consortium name="The Broad Institute Genomics Platform"/>
            <consortium name="The Broad Institute Genome Sequencing Center for Infectious Disease"/>
            <person name="Wu L."/>
            <person name="Ma J."/>
        </authorList>
    </citation>
    <scope>NUCLEOTIDE SEQUENCE [LARGE SCALE GENOMIC DNA]</scope>
    <source>
        <strain evidence="10">CCUG 73951</strain>
    </source>
</reference>
<dbReference type="Gene3D" id="3.30.1490.20">
    <property type="entry name" value="ATP-grasp fold, A domain"/>
    <property type="match status" value="1"/>
</dbReference>
<comment type="catalytic activity">
    <reaction evidence="7">
        <text>N(1)-(5-phospho-beta-D-ribosyl)glycinamide + formate + ATP = N(2)-formyl-N(1)-(5-phospho-beta-D-ribosyl)glycinamide + ADP + phosphate + H(+)</text>
        <dbReference type="Rhea" id="RHEA:24829"/>
        <dbReference type="ChEBI" id="CHEBI:15378"/>
        <dbReference type="ChEBI" id="CHEBI:15740"/>
        <dbReference type="ChEBI" id="CHEBI:30616"/>
        <dbReference type="ChEBI" id="CHEBI:43474"/>
        <dbReference type="ChEBI" id="CHEBI:143788"/>
        <dbReference type="ChEBI" id="CHEBI:147286"/>
        <dbReference type="ChEBI" id="CHEBI:456216"/>
        <dbReference type="EC" id="6.3.1.21"/>
    </reaction>
</comment>
<dbReference type="NCBIfam" id="NF006766">
    <property type="entry name" value="PRK09288.1"/>
    <property type="match status" value="1"/>
</dbReference>
<dbReference type="NCBIfam" id="TIGR01142">
    <property type="entry name" value="purT"/>
    <property type="match status" value="1"/>
</dbReference>
<dbReference type="PROSITE" id="PS50975">
    <property type="entry name" value="ATP_GRASP"/>
    <property type="match status" value="1"/>
</dbReference>
<comment type="pathway">
    <text evidence="7">Purine metabolism; IMP biosynthesis via de novo pathway; N(2)-formyl-N(1)-(5-phospho-D-ribosyl)glycinamide from N(1)-(5-phospho-D-ribosyl)glycinamide (formate route): step 1/1.</text>
</comment>
<dbReference type="InterPro" id="IPR003135">
    <property type="entry name" value="ATP-grasp_carboxylate-amine"/>
</dbReference>
<keyword evidence="3 7" id="KW-0547">Nucleotide-binding</keyword>
<dbReference type="SUPFAM" id="SSF51246">
    <property type="entry name" value="Rudiment single hybrid motif"/>
    <property type="match status" value="1"/>
</dbReference>
<sequence length="392" mass="42970">MYGAPNQQNAQKIMLLGAGELGKEVVIEAQRLGVETIAVDRYEGAPAMQTAHRFHVIDMLDGRQLREVIEQEKPDFIVPEIEAIATATLLEMEQEGYNVIPTAYATQLTMDREGIRRLASEKLDLPTAKYEFANSLEELKEAVTVIGTPCVIKPIMSSSGKGQSLCRTEADIEASWQEAIGSGRGNSTRVIVEEFIHFESEITLLTVRSSTGTFYCPPIGHLQQDGDYIQSWQPHGMSEENIRQAKDIAKKVTDEIGGYGVFGVELFITSNGVYFSEVSPRPHDTGMVTLVTQDLSEFALHVRAILGYPVEDIQLVTEGASHAVKSTIESNNYQISGIANALTVPRTQVRIFGKPSTNFGRRMAVVLSQAESVEEASARAKEAASQMNIGSN</sequence>
<dbReference type="EMBL" id="JBHTBY010000017">
    <property type="protein sequence ID" value="MFC7322504.1"/>
    <property type="molecule type" value="Genomic_DNA"/>
</dbReference>
<dbReference type="PANTHER" id="PTHR43055:SF1">
    <property type="entry name" value="FORMATE-DEPENDENT PHOSPHORIBOSYLGLYCINAMIDE FORMYLTRANSFERASE"/>
    <property type="match status" value="1"/>
</dbReference>
<feature type="binding site" evidence="7">
    <location>
        <position position="112"/>
    </location>
    <ligand>
        <name>ATP</name>
        <dbReference type="ChEBI" id="CHEBI:30616"/>
    </ligand>
</feature>
<evidence type="ECO:0000256" key="7">
    <source>
        <dbReference type="HAMAP-Rule" id="MF_01643"/>
    </source>
</evidence>
<proteinExistence type="inferred from homology"/>
<keyword evidence="9" id="KW-0808">Transferase</keyword>
<feature type="binding site" evidence="7">
    <location>
        <position position="153"/>
    </location>
    <ligand>
        <name>ATP</name>
        <dbReference type="ChEBI" id="CHEBI:30616"/>
    </ligand>
</feature>
<keyword evidence="4 7" id="KW-0658">Purine biosynthesis</keyword>
<dbReference type="GO" id="GO:0016740">
    <property type="term" value="F:transferase activity"/>
    <property type="evidence" value="ECO:0007669"/>
    <property type="project" value="UniProtKB-KW"/>
</dbReference>
<dbReference type="PANTHER" id="PTHR43055">
    <property type="entry name" value="FORMATE-DEPENDENT PHOSPHORIBOSYLGLYCINAMIDE FORMYLTRANSFERASE"/>
    <property type="match status" value="1"/>
</dbReference>
<evidence type="ECO:0000313" key="10">
    <source>
        <dbReference type="Proteomes" id="UP001596494"/>
    </source>
</evidence>
<feature type="binding site" evidence="7">
    <location>
        <begin position="158"/>
        <end position="163"/>
    </location>
    <ligand>
        <name>ATP</name>
        <dbReference type="ChEBI" id="CHEBI:30616"/>
    </ligand>
</feature>
<feature type="binding site" evidence="7">
    <location>
        <begin position="361"/>
        <end position="362"/>
    </location>
    <ligand>
        <name>N(1)-(5-phospho-beta-D-ribosyl)glycinamide</name>
        <dbReference type="ChEBI" id="CHEBI:143788"/>
    </ligand>
</feature>
<evidence type="ECO:0000256" key="1">
    <source>
        <dbReference type="ARBA" id="ARBA00022598"/>
    </source>
</evidence>
<dbReference type="InterPro" id="IPR011054">
    <property type="entry name" value="Rudment_hybrid_motif"/>
</dbReference>
<dbReference type="Gene3D" id="3.30.470.20">
    <property type="entry name" value="ATP-grasp fold, B domain"/>
    <property type="match status" value="1"/>
</dbReference>